<reference evidence="2 3" key="1">
    <citation type="submission" date="2018-07" db="EMBL/GenBank/DDBJ databases">
        <title>High-quality-draft genome sequence of Gaiella occulta.</title>
        <authorList>
            <person name="Severino R."/>
            <person name="Froufe H.J.C."/>
            <person name="Rainey F.A."/>
            <person name="Barroso C."/>
            <person name="Albuquerque L."/>
            <person name="Lobo-Da-Cunha A."/>
            <person name="Da Costa M.S."/>
            <person name="Egas C."/>
        </authorList>
    </citation>
    <scope>NUCLEOTIDE SEQUENCE [LARGE SCALE GENOMIC DNA]</scope>
    <source>
        <strain evidence="2 3">F2-233</strain>
    </source>
</reference>
<dbReference type="AlphaFoldDB" id="A0A7M2Z1S6"/>
<dbReference type="Proteomes" id="UP000254134">
    <property type="component" value="Unassembled WGS sequence"/>
</dbReference>
<proteinExistence type="predicted"/>
<gene>
    <name evidence="2" type="ORF">Gocc_0498</name>
</gene>
<sequence length="56" mass="6157">MPSHNRGMAKLLIHRTKGPEDPTRAALGFEPDGLAEAASPAKLVELTFEHDRVLTY</sequence>
<evidence type="ECO:0000313" key="3">
    <source>
        <dbReference type="Proteomes" id="UP000254134"/>
    </source>
</evidence>
<organism evidence="2 3">
    <name type="scientific">Gaiella occulta</name>
    <dbReference type="NCBI Taxonomy" id="1002870"/>
    <lineage>
        <taxon>Bacteria</taxon>
        <taxon>Bacillati</taxon>
        <taxon>Actinomycetota</taxon>
        <taxon>Thermoleophilia</taxon>
        <taxon>Gaiellales</taxon>
        <taxon>Gaiellaceae</taxon>
        <taxon>Gaiella</taxon>
    </lineage>
</organism>
<evidence type="ECO:0000313" key="2">
    <source>
        <dbReference type="EMBL" id="RDI76079.1"/>
    </source>
</evidence>
<protein>
    <submittedName>
        <fullName evidence="2">Uncharacterized protein</fullName>
    </submittedName>
</protein>
<keyword evidence="3" id="KW-1185">Reference proteome</keyword>
<feature type="region of interest" description="Disordered" evidence="1">
    <location>
        <begin position="1"/>
        <end position="23"/>
    </location>
</feature>
<comment type="caution">
    <text evidence="2">The sequence shown here is derived from an EMBL/GenBank/DDBJ whole genome shotgun (WGS) entry which is preliminary data.</text>
</comment>
<reference evidence="3" key="2">
    <citation type="journal article" date="2019" name="MicrobiologyOpen">
        <title>High-quality draft genome sequence of Gaiella occulta isolated from a 150 meter deep mineral water borehole and comparison with the genome sequences of other deep-branching lineages of the phylum Actinobacteria.</title>
        <authorList>
            <person name="Severino R."/>
            <person name="Froufe H.J.C."/>
            <person name="Barroso C."/>
            <person name="Albuquerque L."/>
            <person name="Lobo-da-Cunha A."/>
            <person name="da Costa M.S."/>
            <person name="Egas C."/>
        </authorList>
    </citation>
    <scope>NUCLEOTIDE SEQUENCE [LARGE SCALE GENOMIC DNA]</scope>
    <source>
        <strain evidence="3">F2-233</strain>
    </source>
</reference>
<name>A0A7M2Z1S6_9ACTN</name>
<evidence type="ECO:0000256" key="1">
    <source>
        <dbReference type="SAM" id="MobiDB-lite"/>
    </source>
</evidence>
<accession>A0A7M2Z1S6</accession>
<dbReference type="EMBL" id="QQZY01000001">
    <property type="protein sequence ID" value="RDI76079.1"/>
    <property type="molecule type" value="Genomic_DNA"/>
</dbReference>